<sequence length="140" mass="15651">MEGAQKQYVVIELGIEKYAFPISEIYEIIKMQKITEVPNSKVFLEGVTNLRGKIVPIISLRKKFIMKECDRTKSSRIVVVNHRDGIVGIIVDGVRQVTRFLDIQPAAETVTGLDGRYFEGIGSSEEGLVSILNIEQVLGQ</sequence>
<dbReference type="PANTHER" id="PTHR22617:SF23">
    <property type="entry name" value="CHEMOTAXIS PROTEIN CHEW"/>
    <property type="match status" value="1"/>
</dbReference>
<dbReference type="SUPFAM" id="SSF50341">
    <property type="entry name" value="CheW-like"/>
    <property type="match status" value="1"/>
</dbReference>
<evidence type="ECO:0000313" key="6">
    <source>
        <dbReference type="EMBL" id="PZD95346.1"/>
    </source>
</evidence>
<organism evidence="6 7">
    <name type="scientific">Paenibacillus sambharensis</name>
    <dbReference type="NCBI Taxonomy" id="1803190"/>
    <lineage>
        <taxon>Bacteria</taxon>
        <taxon>Bacillati</taxon>
        <taxon>Bacillota</taxon>
        <taxon>Bacilli</taxon>
        <taxon>Bacillales</taxon>
        <taxon>Paenibacillaceae</taxon>
        <taxon>Paenibacillus</taxon>
    </lineage>
</organism>
<dbReference type="RefSeq" id="WP_111146976.1">
    <property type="nucleotide sequence ID" value="NZ_QKRB01000044.1"/>
</dbReference>
<dbReference type="PANTHER" id="PTHR22617">
    <property type="entry name" value="CHEMOTAXIS SENSOR HISTIDINE KINASE-RELATED"/>
    <property type="match status" value="1"/>
</dbReference>
<dbReference type="Gene3D" id="2.30.30.40">
    <property type="entry name" value="SH3 Domains"/>
    <property type="match status" value="1"/>
</dbReference>
<dbReference type="GO" id="GO:0005829">
    <property type="term" value="C:cytosol"/>
    <property type="evidence" value="ECO:0007669"/>
    <property type="project" value="TreeGrafter"/>
</dbReference>
<proteinExistence type="predicted"/>
<dbReference type="AlphaFoldDB" id="A0A2W1L7V8"/>
<name>A0A2W1L7V8_9BACL</name>
<dbReference type="InterPro" id="IPR002545">
    <property type="entry name" value="CheW-lke_dom"/>
</dbReference>
<evidence type="ECO:0000313" key="7">
    <source>
        <dbReference type="Proteomes" id="UP000249522"/>
    </source>
</evidence>
<reference evidence="6 7" key="1">
    <citation type="submission" date="2018-06" db="EMBL/GenBank/DDBJ databases">
        <title>Paenibacillus imtechensis sp. nov.</title>
        <authorList>
            <person name="Pinnaka A.K."/>
            <person name="Singh H."/>
            <person name="Kaur M."/>
        </authorList>
    </citation>
    <scope>NUCLEOTIDE SEQUENCE [LARGE SCALE GENOMIC DNA]</scope>
    <source>
        <strain evidence="6 7">SMB1</strain>
    </source>
</reference>
<dbReference type="Pfam" id="PF01584">
    <property type="entry name" value="CheW"/>
    <property type="match status" value="1"/>
</dbReference>
<dbReference type="GO" id="GO:0006935">
    <property type="term" value="P:chemotaxis"/>
    <property type="evidence" value="ECO:0007669"/>
    <property type="project" value="UniProtKB-KW"/>
</dbReference>
<dbReference type="SMART" id="SM00260">
    <property type="entry name" value="CheW"/>
    <property type="match status" value="1"/>
</dbReference>
<keyword evidence="4" id="KW-0145">Chemotaxis</keyword>
<keyword evidence="3" id="KW-0963">Cytoplasm</keyword>
<evidence type="ECO:0000259" key="5">
    <source>
        <dbReference type="PROSITE" id="PS50851"/>
    </source>
</evidence>
<evidence type="ECO:0000256" key="2">
    <source>
        <dbReference type="ARBA" id="ARBA00021483"/>
    </source>
</evidence>
<dbReference type="InterPro" id="IPR039315">
    <property type="entry name" value="CheW"/>
</dbReference>
<protein>
    <recommendedName>
        <fullName evidence="2">Chemotaxis protein CheW</fullName>
    </recommendedName>
</protein>
<comment type="caution">
    <text evidence="6">The sequence shown here is derived from an EMBL/GenBank/DDBJ whole genome shotgun (WGS) entry which is preliminary data.</text>
</comment>
<dbReference type="FunFam" id="2.40.50.180:FF:000002">
    <property type="entry name" value="Chemotaxis protein CheW"/>
    <property type="match status" value="1"/>
</dbReference>
<dbReference type="InterPro" id="IPR036061">
    <property type="entry name" value="CheW-like_dom_sf"/>
</dbReference>
<evidence type="ECO:0000256" key="3">
    <source>
        <dbReference type="ARBA" id="ARBA00022490"/>
    </source>
</evidence>
<dbReference type="GO" id="GO:0007165">
    <property type="term" value="P:signal transduction"/>
    <property type="evidence" value="ECO:0007669"/>
    <property type="project" value="InterPro"/>
</dbReference>
<dbReference type="Gene3D" id="2.40.50.180">
    <property type="entry name" value="CheA-289, Domain 4"/>
    <property type="match status" value="1"/>
</dbReference>
<feature type="domain" description="CheW-like" evidence="5">
    <location>
        <begin position="5"/>
        <end position="140"/>
    </location>
</feature>
<dbReference type="EMBL" id="QKRB01000044">
    <property type="protein sequence ID" value="PZD95346.1"/>
    <property type="molecule type" value="Genomic_DNA"/>
</dbReference>
<evidence type="ECO:0000256" key="1">
    <source>
        <dbReference type="ARBA" id="ARBA00004496"/>
    </source>
</evidence>
<accession>A0A2W1L7V8</accession>
<evidence type="ECO:0000256" key="4">
    <source>
        <dbReference type="ARBA" id="ARBA00022500"/>
    </source>
</evidence>
<comment type="subcellular location">
    <subcellularLocation>
        <location evidence="1">Cytoplasm</location>
    </subcellularLocation>
</comment>
<dbReference type="Proteomes" id="UP000249522">
    <property type="component" value="Unassembled WGS sequence"/>
</dbReference>
<dbReference type="PROSITE" id="PS50851">
    <property type="entry name" value="CHEW"/>
    <property type="match status" value="1"/>
</dbReference>
<dbReference type="OrthoDB" id="9794382at2"/>
<gene>
    <name evidence="6" type="ORF">DNH61_12440</name>
</gene>
<keyword evidence="7" id="KW-1185">Reference proteome</keyword>